<reference evidence="1 2" key="1">
    <citation type="journal article" date="2023" name="Life. Sci Alliance">
        <title>Evolutionary insights into 3D genome organization and epigenetic landscape of Vigna mungo.</title>
        <authorList>
            <person name="Junaid A."/>
            <person name="Singh B."/>
            <person name="Bhatia S."/>
        </authorList>
    </citation>
    <scope>NUCLEOTIDE SEQUENCE [LARGE SCALE GENOMIC DNA]</scope>
    <source>
        <strain evidence="1">Urdbean</strain>
    </source>
</reference>
<keyword evidence="2" id="KW-1185">Reference proteome</keyword>
<accession>A0AAQ3RMS8</accession>
<organism evidence="1 2">
    <name type="scientific">Vigna mungo</name>
    <name type="common">Black gram</name>
    <name type="synonym">Phaseolus mungo</name>
    <dbReference type="NCBI Taxonomy" id="3915"/>
    <lineage>
        <taxon>Eukaryota</taxon>
        <taxon>Viridiplantae</taxon>
        <taxon>Streptophyta</taxon>
        <taxon>Embryophyta</taxon>
        <taxon>Tracheophyta</taxon>
        <taxon>Spermatophyta</taxon>
        <taxon>Magnoliopsida</taxon>
        <taxon>eudicotyledons</taxon>
        <taxon>Gunneridae</taxon>
        <taxon>Pentapetalae</taxon>
        <taxon>rosids</taxon>
        <taxon>fabids</taxon>
        <taxon>Fabales</taxon>
        <taxon>Fabaceae</taxon>
        <taxon>Papilionoideae</taxon>
        <taxon>50 kb inversion clade</taxon>
        <taxon>NPAAA clade</taxon>
        <taxon>indigoferoid/millettioid clade</taxon>
        <taxon>Phaseoleae</taxon>
        <taxon>Vigna</taxon>
    </lineage>
</organism>
<dbReference type="AlphaFoldDB" id="A0AAQ3RMS8"/>
<dbReference type="SUPFAM" id="SSF82199">
    <property type="entry name" value="SET domain"/>
    <property type="match status" value="1"/>
</dbReference>
<dbReference type="InterPro" id="IPR046341">
    <property type="entry name" value="SET_dom_sf"/>
</dbReference>
<sequence length="133" mass="14624">MAVASSFSRRLFIKPPFPLFSFYFSFSTVSPSPPPIRVALTESVGRAVFATRPIAAADLIHTASPAVCHPYSGRASCYSCLAALPHSQALRAPFCSQSCHQRSKVLYLSSFHILCSRIISKISFKIVNIWILC</sequence>
<gene>
    <name evidence="1" type="ORF">V8G54_029601</name>
</gene>
<evidence type="ECO:0000313" key="1">
    <source>
        <dbReference type="EMBL" id="WVY97450.1"/>
    </source>
</evidence>
<evidence type="ECO:0000313" key="2">
    <source>
        <dbReference type="Proteomes" id="UP001374535"/>
    </source>
</evidence>
<proteinExistence type="predicted"/>
<protein>
    <submittedName>
        <fullName evidence="1">Uncharacterized protein</fullName>
    </submittedName>
</protein>
<name>A0AAQ3RMS8_VIGMU</name>
<dbReference type="Proteomes" id="UP001374535">
    <property type="component" value="Chromosome 9"/>
</dbReference>
<dbReference type="EMBL" id="CP144692">
    <property type="protein sequence ID" value="WVY97450.1"/>
    <property type="molecule type" value="Genomic_DNA"/>
</dbReference>